<feature type="non-terminal residue" evidence="2">
    <location>
        <position position="1"/>
    </location>
</feature>
<feature type="transmembrane region" description="Helical" evidence="1">
    <location>
        <begin position="274"/>
        <end position="295"/>
    </location>
</feature>
<feature type="transmembrane region" description="Helical" evidence="1">
    <location>
        <begin position="28"/>
        <end position="45"/>
    </location>
</feature>
<proteinExistence type="predicted"/>
<dbReference type="AlphaFoldDB" id="A0A382EW41"/>
<feature type="transmembrane region" description="Helical" evidence="1">
    <location>
        <begin position="356"/>
        <end position="375"/>
    </location>
</feature>
<keyword evidence="1" id="KW-0472">Membrane</keyword>
<feature type="transmembrane region" description="Helical" evidence="1">
    <location>
        <begin position="100"/>
        <end position="118"/>
    </location>
</feature>
<sequence length="545" mass="63487">LSSIFGGFSYALTPHIFGLINAGHNNKIMAIAFIPWLFFSTQYLFNSRSVKSVLFLSIISSLQLWKNHPQIVYYSWMVIGLWWLWNLLDELIFSSSQKSFYTLGLISLALFLSLMMVVDPYLENFTFQKHSNRGAQSVLDNTDETASGTKWEYATQWSFHPAEVISFCYPYQYGLQNFGVSDRKNPNKFMKQASYWGYMPFTQSTHYMGLLLILLPLLCLVMRYKMNDLDRFELFLWSISILVLIIGFGSHFSLLYKPLFYFAPFFSKFRIPSMIYILLPFTFSFLAASSLDYFFKIDKDVLTNYSIKIFGIFIFLTVGILLFGENLFSFTSQGDSRFPAYIDIVEKIRIDYAHKGLILALFISTSTLVIIWAYANEKIEKNLSLYLIISLLLIDLWILKQEFLHLVPAKNIVDQFRATSEIDYLKKDKSQFRIFPADNINTNKYGYWNIESIGGYRAIKLRNYQDLMDTGGFQRPEVLNMLNVKYLITSQKVRNTSFKQLVGIKKLYENLDFLSRAWLVSDIQNVEDQKSSLSKVMDISFRPKN</sequence>
<accession>A0A382EW41</accession>
<organism evidence="2">
    <name type="scientific">marine metagenome</name>
    <dbReference type="NCBI Taxonomy" id="408172"/>
    <lineage>
        <taxon>unclassified sequences</taxon>
        <taxon>metagenomes</taxon>
        <taxon>ecological metagenomes</taxon>
    </lineage>
</organism>
<feature type="transmembrane region" description="Helical" evidence="1">
    <location>
        <begin position="382"/>
        <end position="399"/>
    </location>
</feature>
<feature type="transmembrane region" description="Helical" evidence="1">
    <location>
        <begin position="204"/>
        <end position="222"/>
    </location>
</feature>
<feature type="transmembrane region" description="Helical" evidence="1">
    <location>
        <begin position="307"/>
        <end position="324"/>
    </location>
</feature>
<feature type="non-terminal residue" evidence="2">
    <location>
        <position position="545"/>
    </location>
</feature>
<evidence type="ECO:0000313" key="2">
    <source>
        <dbReference type="EMBL" id="SVB54908.1"/>
    </source>
</evidence>
<keyword evidence="1" id="KW-1133">Transmembrane helix</keyword>
<reference evidence="2" key="1">
    <citation type="submission" date="2018-05" db="EMBL/GenBank/DDBJ databases">
        <authorList>
            <person name="Lanie J.A."/>
            <person name="Ng W.-L."/>
            <person name="Kazmierczak K.M."/>
            <person name="Andrzejewski T.M."/>
            <person name="Davidsen T.M."/>
            <person name="Wayne K.J."/>
            <person name="Tettelin H."/>
            <person name="Glass J.I."/>
            <person name="Rusch D."/>
            <person name="Podicherti R."/>
            <person name="Tsui H.-C.T."/>
            <person name="Winkler M.E."/>
        </authorList>
    </citation>
    <scope>NUCLEOTIDE SEQUENCE</scope>
</reference>
<gene>
    <name evidence="2" type="ORF">METZ01_LOCUS207762</name>
</gene>
<name>A0A382EW41_9ZZZZ</name>
<dbReference type="EMBL" id="UINC01046634">
    <property type="protein sequence ID" value="SVB54908.1"/>
    <property type="molecule type" value="Genomic_DNA"/>
</dbReference>
<protein>
    <submittedName>
        <fullName evidence="2">Uncharacterized protein</fullName>
    </submittedName>
</protein>
<keyword evidence="1" id="KW-0812">Transmembrane</keyword>
<evidence type="ECO:0000256" key="1">
    <source>
        <dbReference type="SAM" id="Phobius"/>
    </source>
</evidence>
<feature type="transmembrane region" description="Helical" evidence="1">
    <location>
        <begin position="234"/>
        <end position="254"/>
    </location>
</feature>
<feature type="transmembrane region" description="Helical" evidence="1">
    <location>
        <begin position="71"/>
        <end position="88"/>
    </location>
</feature>